<evidence type="ECO:0000256" key="3">
    <source>
        <dbReference type="ARBA" id="ARBA00049933"/>
    </source>
</evidence>
<evidence type="ECO:0000256" key="2">
    <source>
        <dbReference type="ARBA" id="ARBA00042002"/>
    </source>
</evidence>
<dbReference type="Proteomes" id="UP000186705">
    <property type="component" value="Unassembled WGS sequence"/>
</dbReference>
<dbReference type="CDD" id="cd01714">
    <property type="entry name" value="ETF_beta"/>
    <property type="match status" value="1"/>
</dbReference>
<accession>A0A1U7NK76</accession>
<dbReference type="InterPro" id="IPR000049">
    <property type="entry name" value="ET-Flavoprotein_bsu_CS"/>
</dbReference>
<dbReference type="SUPFAM" id="SSF52402">
    <property type="entry name" value="Adenine nucleotide alpha hydrolases-like"/>
    <property type="match status" value="1"/>
</dbReference>
<dbReference type="GeneID" id="78276356"/>
<dbReference type="RefSeq" id="WP_076342187.1">
    <property type="nucleotide sequence ID" value="NZ_CAJTMI010000002.1"/>
</dbReference>
<proteinExistence type="inferred from homology"/>
<dbReference type="GO" id="GO:0009055">
    <property type="term" value="F:electron transfer activity"/>
    <property type="evidence" value="ECO:0007669"/>
    <property type="project" value="InterPro"/>
</dbReference>
<reference evidence="5 6" key="1">
    <citation type="submission" date="2016-11" db="EMBL/GenBank/DDBJ databases">
        <title>Description of two novel members of the family Erysipelotrichaceae: Ileibacterium lipovorans gen. nov., sp. nov. and Dubosiella newyorkensis, gen. nov., sp. nov.</title>
        <authorList>
            <person name="Cox L.M."/>
            <person name="Sohn J."/>
            <person name="Tyrrell K.L."/>
            <person name="Citron D.M."/>
            <person name="Lawson P.A."/>
            <person name="Patel N.B."/>
            <person name="Iizumi T."/>
            <person name="Perez-Perez G.I."/>
            <person name="Goldstein E.J."/>
            <person name="Blaser M.J."/>
        </authorList>
    </citation>
    <scope>NUCLEOTIDE SEQUENCE [LARGE SCALE GENOMIC DNA]</scope>
    <source>
        <strain evidence="5 6">NYU-BL-A4</strain>
    </source>
</reference>
<gene>
    <name evidence="5" type="ORF">BO225_10440</name>
</gene>
<name>A0A1U7NK76_9FIRM</name>
<comment type="similarity">
    <text evidence="1">Belongs to the ETF beta-subunit/FixA family.</text>
</comment>
<dbReference type="InterPro" id="IPR014729">
    <property type="entry name" value="Rossmann-like_a/b/a_fold"/>
</dbReference>
<evidence type="ECO:0000259" key="4">
    <source>
        <dbReference type="SMART" id="SM00893"/>
    </source>
</evidence>
<organism evidence="5 6">
    <name type="scientific">Dubosiella newyorkensis</name>
    <dbReference type="NCBI Taxonomy" id="1862672"/>
    <lineage>
        <taxon>Bacteria</taxon>
        <taxon>Bacillati</taxon>
        <taxon>Bacillota</taxon>
        <taxon>Erysipelotrichia</taxon>
        <taxon>Erysipelotrichales</taxon>
        <taxon>Erysipelotrichaceae</taxon>
        <taxon>Dubosiella</taxon>
    </lineage>
</organism>
<dbReference type="PANTHER" id="PTHR21294">
    <property type="entry name" value="ELECTRON TRANSFER FLAVOPROTEIN BETA-SUBUNIT"/>
    <property type="match status" value="1"/>
</dbReference>
<comment type="cofactor">
    <cofactor evidence="3">
        <name>AMP</name>
        <dbReference type="ChEBI" id="CHEBI:456215"/>
    </cofactor>
</comment>
<dbReference type="PIRSF" id="PIRSF000090">
    <property type="entry name" value="Beta-ETF"/>
    <property type="match status" value="1"/>
</dbReference>
<comment type="caution">
    <text evidence="5">The sequence shown here is derived from an EMBL/GenBank/DDBJ whole genome shotgun (WGS) entry which is preliminary data.</text>
</comment>
<dbReference type="Gene3D" id="3.40.50.620">
    <property type="entry name" value="HUPs"/>
    <property type="match status" value="1"/>
</dbReference>
<evidence type="ECO:0000313" key="6">
    <source>
        <dbReference type="Proteomes" id="UP000186705"/>
    </source>
</evidence>
<dbReference type="Pfam" id="PF01012">
    <property type="entry name" value="ETF"/>
    <property type="match status" value="1"/>
</dbReference>
<dbReference type="STRING" id="1862672.BO225_10440"/>
<dbReference type="InterPro" id="IPR012255">
    <property type="entry name" value="ETF_b"/>
</dbReference>
<sequence>MKIAVLVKQVPDSTEITVDKNTGTLVRDGVPSIINPDDLAGLEAALALKDKDDSVEITVISMGPPQAKGMLQETIARGADHAVLLTDRRLGGADTCATSRTLAAALDKIGYDLIIAGRQAIDGDTAQVGPQTAERLNIPQVTYVDEIIELTPEYAVVRKALEDEEQILKVKLPAVLTTLSGMNKPRYMNCMDIVDSFNNPVQIMTYDDLVDILPQNEIGLAGSPTKVHRTFTKDVSAATETFDLPAQETAELIAKTLKDKQLITK</sequence>
<feature type="domain" description="Electron transfer flavoprotein alpha/beta-subunit N-terminal" evidence="4">
    <location>
        <begin position="22"/>
        <end position="212"/>
    </location>
</feature>
<keyword evidence="6" id="KW-1185">Reference proteome</keyword>
<evidence type="ECO:0000313" key="5">
    <source>
        <dbReference type="EMBL" id="OLU44490.1"/>
    </source>
</evidence>
<dbReference type="SMART" id="SM00893">
    <property type="entry name" value="ETF"/>
    <property type="match status" value="1"/>
</dbReference>
<dbReference type="AlphaFoldDB" id="A0A1U7NK76"/>
<dbReference type="InterPro" id="IPR014730">
    <property type="entry name" value="ETF_a/b_N"/>
</dbReference>
<dbReference type="PROSITE" id="PS01065">
    <property type="entry name" value="ETF_BETA"/>
    <property type="match status" value="1"/>
</dbReference>
<dbReference type="PANTHER" id="PTHR21294:SF17">
    <property type="entry name" value="PROTEIN FIXA"/>
    <property type="match status" value="1"/>
</dbReference>
<dbReference type="EMBL" id="MPKA01000106">
    <property type="protein sequence ID" value="OLU44490.1"/>
    <property type="molecule type" value="Genomic_DNA"/>
</dbReference>
<dbReference type="InterPro" id="IPR033948">
    <property type="entry name" value="ETF_beta_N"/>
</dbReference>
<protein>
    <recommendedName>
        <fullName evidence="2">Electron transfer flavoprotein small subunit</fullName>
    </recommendedName>
</protein>
<evidence type="ECO:0000256" key="1">
    <source>
        <dbReference type="ARBA" id="ARBA00007557"/>
    </source>
</evidence>
<dbReference type="OrthoDB" id="9804960at2"/>